<evidence type="ECO:0000256" key="7">
    <source>
        <dbReference type="ARBA" id="ARBA00023053"/>
    </source>
</evidence>
<keyword evidence="15" id="KW-1185">Reference proteome</keyword>
<protein>
    <submittedName>
        <fullName evidence="14">Uncharacterized protein</fullName>
    </submittedName>
</protein>
<keyword evidence="9 13" id="KW-0472">Membrane</keyword>
<keyword evidence="4 12" id="KW-0894">Sodium channel</keyword>
<reference evidence="14" key="1">
    <citation type="submission" date="2020-08" db="EMBL/GenBank/DDBJ databases">
        <title>Multicomponent nature underlies the extraordinary mechanical properties of spider dragline silk.</title>
        <authorList>
            <person name="Kono N."/>
            <person name="Nakamura H."/>
            <person name="Mori M."/>
            <person name="Yoshida Y."/>
            <person name="Ohtoshi R."/>
            <person name="Malay A.D."/>
            <person name="Moran D.A.P."/>
            <person name="Tomita M."/>
            <person name="Numata K."/>
            <person name="Arakawa K."/>
        </authorList>
    </citation>
    <scope>NUCLEOTIDE SEQUENCE</scope>
</reference>
<evidence type="ECO:0000256" key="3">
    <source>
        <dbReference type="ARBA" id="ARBA00022448"/>
    </source>
</evidence>
<dbReference type="EMBL" id="BMAV01004048">
    <property type="protein sequence ID" value="GFY44101.1"/>
    <property type="molecule type" value="Genomic_DNA"/>
</dbReference>
<dbReference type="GO" id="GO:0015280">
    <property type="term" value="F:ligand-gated sodium channel activity"/>
    <property type="evidence" value="ECO:0007669"/>
    <property type="project" value="TreeGrafter"/>
</dbReference>
<evidence type="ECO:0000256" key="11">
    <source>
        <dbReference type="ARBA" id="ARBA00023303"/>
    </source>
</evidence>
<keyword evidence="10 12" id="KW-0739">Sodium transport</keyword>
<evidence type="ECO:0000313" key="15">
    <source>
        <dbReference type="Proteomes" id="UP000886998"/>
    </source>
</evidence>
<keyword evidence="11 12" id="KW-0407">Ion channel</keyword>
<dbReference type="Gene3D" id="2.60.470.10">
    <property type="entry name" value="Acid-sensing ion channels like domains"/>
    <property type="match status" value="1"/>
</dbReference>
<gene>
    <name evidence="14" type="primary">AVEN_124396_1</name>
    <name evidence="14" type="ORF">TNIN_368861</name>
</gene>
<evidence type="ECO:0000256" key="1">
    <source>
        <dbReference type="ARBA" id="ARBA00004141"/>
    </source>
</evidence>
<evidence type="ECO:0000256" key="8">
    <source>
        <dbReference type="ARBA" id="ARBA00023065"/>
    </source>
</evidence>
<keyword evidence="7" id="KW-0915">Sodium</keyword>
<dbReference type="GO" id="GO:0005886">
    <property type="term" value="C:plasma membrane"/>
    <property type="evidence" value="ECO:0007669"/>
    <property type="project" value="TreeGrafter"/>
</dbReference>
<evidence type="ECO:0000256" key="10">
    <source>
        <dbReference type="ARBA" id="ARBA00023201"/>
    </source>
</evidence>
<organism evidence="14 15">
    <name type="scientific">Trichonephila inaurata madagascariensis</name>
    <dbReference type="NCBI Taxonomy" id="2747483"/>
    <lineage>
        <taxon>Eukaryota</taxon>
        <taxon>Metazoa</taxon>
        <taxon>Ecdysozoa</taxon>
        <taxon>Arthropoda</taxon>
        <taxon>Chelicerata</taxon>
        <taxon>Arachnida</taxon>
        <taxon>Araneae</taxon>
        <taxon>Araneomorphae</taxon>
        <taxon>Entelegynae</taxon>
        <taxon>Araneoidea</taxon>
        <taxon>Nephilidae</taxon>
        <taxon>Trichonephila</taxon>
        <taxon>Trichonephila inaurata</taxon>
    </lineage>
</organism>
<keyword evidence="5 12" id="KW-0812">Transmembrane</keyword>
<evidence type="ECO:0000256" key="5">
    <source>
        <dbReference type="ARBA" id="ARBA00022692"/>
    </source>
</evidence>
<keyword evidence="3 12" id="KW-0813">Transport</keyword>
<dbReference type="PANTHER" id="PTHR11690:SF293">
    <property type="entry name" value="ACID-SENSING ION CHANNEL 1"/>
    <property type="match status" value="1"/>
</dbReference>
<dbReference type="InterPro" id="IPR001873">
    <property type="entry name" value="ENaC"/>
</dbReference>
<evidence type="ECO:0000256" key="4">
    <source>
        <dbReference type="ARBA" id="ARBA00022461"/>
    </source>
</evidence>
<comment type="similarity">
    <text evidence="2 12">Belongs to the amiloride-sensitive sodium channel (TC 1.A.6) family.</text>
</comment>
<dbReference type="PANTHER" id="PTHR11690">
    <property type="entry name" value="AMILORIDE-SENSITIVE SODIUM CHANNEL-RELATED"/>
    <property type="match status" value="1"/>
</dbReference>
<evidence type="ECO:0000256" key="6">
    <source>
        <dbReference type="ARBA" id="ARBA00022989"/>
    </source>
</evidence>
<accession>A0A8X7BTB4</accession>
<dbReference type="OrthoDB" id="6428452at2759"/>
<evidence type="ECO:0000256" key="9">
    <source>
        <dbReference type="ARBA" id="ARBA00023136"/>
    </source>
</evidence>
<dbReference type="Pfam" id="PF00858">
    <property type="entry name" value="ASC"/>
    <property type="match status" value="1"/>
</dbReference>
<evidence type="ECO:0000256" key="12">
    <source>
        <dbReference type="RuleBase" id="RU000679"/>
    </source>
</evidence>
<keyword evidence="8 12" id="KW-0406">Ion transport</keyword>
<proteinExistence type="inferred from homology"/>
<keyword evidence="6 13" id="KW-1133">Transmembrane helix</keyword>
<comment type="subcellular location">
    <subcellularLocation>
        <location evidence="1">Membrane</location>
        <topology evidence="1">Multi-pass membrane protein</topology>
    </subcellularLocation>
</comment>
<evidence type="ECO:0000256" key="2">
    <source>
        <dbReference type="ARBA" id="ARBA00007193"/>
    </source>
</evidence>
<sequence>MRHLKLLIVIGCIGGFLYQTISFLQYYWTYAVVVDFQTIAPEEFSIPAITFCNDNGIKPPSFCNGPVKCILANMIKSMFKCSMGEMICIMLRLNFPRDFKTIPYNDYLKKKSLSHSELKDLKKPIEDFFSCRIVSSAGQRNCKIDDLLIGSYYSDSNFFGVCYTINSRWSQPDKVLEKIKRSDKIEIEFFVNITDRNTNVSMDTITLPKYNYPSSVVIQLGLHHNDASLSPHRNGVELLGGKEYQITLKQEKKHLLPSPYQTNCTDYKTTWRDRGGVGPLNAIMAVEECKYNQSLEEFGCVPFSVDYPHNDSICKLPDPFHMSQITVQCEELLKRYSQPCDFVSYKINLEEKPVFIEKILSLELLSTIGSYLGLYVEFP</sequence>
<name>A0A8X7BTB4_9ARAC</name>
<comment type="caution">
    <text evidence="14">The sequence shown here is derived from an EMBL/GenBank/DDBJ whole genome shotgun (WGS) entry which is preliminary data.</text>
</comment>
<evidence type="ECO:0000313" key="14">
    <source>
        <dbReference type="EMBL" id="GFY44101.1"/>
    </source>
</evidence>
<feature type="transmembrane region" description="Helical" evidence="13">
    <location>
        <begin position="7"/>
        <end position="28"/>
    </location>
</feature>
<dbReference type="AlphaFoldDB" id="A0A8X7BTB4"/>
<evidence type="ECO:0000256" key="13">
    <source>
        <dbReference type="SAM" id="Phobius"/>
    </source>
</evidence>
<dbReference type="Proteomes" id="UP000886998">
    <property type="component" value="Unassembled WGS sequence"/>
</dbReference>